<feature type="domain" description="No apical meristem-associated C-terminal" evidence="2">
    <location>
        <begin position="124"/>
        <end position="251"/>
    </location>
</feature>
<dbReference type="STRING" id="981085.W9RHX0"/>
<dbReference type="PANTHER" id="PTHR45023:SF4">
    <property type="entry name" value="GLYCINE-RICH PROTEIN-RELATED"/>
    <property type="match status" value="1"/>
</dbReference>
<dbReference type="eggNOG" id="ENOG502S1XG">
    <property type="taxonomic scope" value="Eukaryota"/>
</dbReference>
<organism evidence="3 4">
    <name type="scientific">Morus notabilis</name>
    <dbReference type="NCBI Taxonomy" id="981085"/>
    <lineage>
        <taxon>Eukaryota</taxon>
        <taxon>Viridiplantae</taxon>
        <taxon>Streptophyta</taxon>
        <taxon>Embryophyta</taxon>
        <taxon>Tracheophyta</taxon>
        <taxon>Spermatophyta</taxon>
        <taxon>Magnoliopsida</taxon>
        <taxon>eudicotyledons</taxon>
        <taxon>Gunneridae</taxon>
        <taxon>Pentapetalae</taxon>
        <taxon>rosids</taxon>
        <taxon>fabids</taxon>
        <taxon>Rosales</taxon>
        <taxon>Moraceae</taxon>
        <taxon>Moreae</taxon>
        <taxon>Morus</taxon>
    </lineage>
</organism>
<sequence>MKKSGGAEKEKEQGSSGAVQNGGRDPNSDTPPWIFLKDPVTGKNQSRDQFWSRVEQAYNNAKQQHWDDRNKRSLQCRFGSMIIEVRKLKAFVRKIENMNPSGASDQDILNQAKALFRQDIKYKKGFRFDHIWHIVKDSEKFTDNVNAGRRAFQRPSANSASPQSKNPTPESPTSAYLMLSTFSLNIDDEDIGGSSPQRTARVKKSELKRKNDEEILAVINTIREQNRLLVEMLKQSTSFRQKKLQYETKKKKKTGIDGTSRREQYFTARFVCCTHPECA</sequence>
<dbReference type="AlphaFoldDB" id="W9RHX0"/>
<feature type="region of interest" description="Disordered" evidence="1">
    <location>
        <begin position="1"/>
        <end position="40"/>
    </location>
</feature>
<dbReference type="Proteomes" id="UP000030645">
    <property type="component" value="Unassembled WGS sequence"/>
</dbReference>
<reference evidence="4" key="1">
    <citation type="submission" date="2013-01" db="EMBL/GenBank/DDBJ databases">
        <title>Draft Genome Sequence of a Mulberry Tree, Morus notabilis C.K. Schneid.</title>
        <authorList>
            <person name="He N."/>
            <person name="Zhao S."/>
        </authorList>
    </citation>
    <scope>NUCLEOTIDE SEQUENCE</scope>
</reference>
<feature type="compositionally biased region" description="Basic and acidic residues" evidence="1">
    <location>
        <begin position="1"/>
        <end position="13"/>
    </location>
</feature>
<accession>W9RHX0</accession>
<evidence type="ECO:0000256" key="1">
    <source>
        <dbReference type="SAM" id="MobiDB-lite"/>
    </source>
</evidence>
<evidence type="ECO:0000259" key="2">
    <source>
        <dbReference type="Pfam" id="PF14303"/>
    </source>
</evidence>
<evidence type="ECO:0000313" key="3">
    <source>
        <dbReference type="EMBL" id="EXB93315.1"/>
    </source>
</evidence>
<dbReference type="PANTHER" id="PTHR45023">
    <property type="match status" value="1"/>
</dbReference>
<name>W9RHX0_9ROSA</name>
<feature type="compositionally biased region" description="Polar residues" evidence="1">
    <location>
        <begin position="155"/>
        <end position="172"/>
    </location>
</feature>
<dbReference type="Pfam" id="PF14303">
    <property type="entry name" value="NAM-associated"/>
    <property type="match status" value="1"/>
</dbReference>
<gene>
    <name evidence="3" type="ORF">L484_015303</name>
</gene>
<feature type="region of interest" description="Disordered" evidence="1">
    <location>
        <begin position="153"/>
        <end position="172"/>
    </location>
</feature>
<evidence type="ECO:0000313" key="4">
    <source>
        <dbReference type="Proteomes" id="UP000030645"/>
    </source>
</evidence>
<keyword evidence="4" id="KW-1185">Reference proteome</keyword>
<dbReference type="InterPro" id="IPR029466">
    <property type="entry name" value="NAM-associated_C"/>
</dbReference>
<dbReference type="EMBL" id="KE345064">
    <property type="protein sequence ID" value="EXB93315.1"/>
    <property type="molecule type" value="Genomic_DNA"/>
</dbReference>
<proteinExistence type="predicted"/>
<protein>
    <recommendedName>
        <fullName evidence="2">No apical meristem-associated C-terminal domain-containing protein</fullName>
    </recommendedName>
</protein>